<dbReference type="PANTHER" id="PTHR45764">
    <property type="entry name" value="BZIP TRANSCRIPTION FACTOR 44"/>
    <property type="match status" value="1"/>
</dbReference>
<keyword evidence="6" id="KW-0175">Coiled coil</keyword>
<keyword evidence="3" id="KW-0238">DNA-binding</keyword>
<evidence type="ECO:0000313" key="11">
    <source>
        <dbReference type="Proteomes" id="UP001642360"/>
    </source>
</evidence>
<evidence type="ECO:0000256" key="2">
    <source>
        <dbReference type="ARBA" id="ARBA00023015"/>
    </source>
</evidence>
<accession>A0ABC8RNB4</accession>
<name>A0ABC8RNB4_9AQUA</name>
<feature type="compositionally biased region" description="Polar residues" evidence="7">
    <location>
        <begin position="1"/>
        <end position="10"/>
    </location>
</feature>
<protein>
    <recommendedName>
        <fullName evidence="8">BZIP domain-containing protein</fullName>
    </recommendedName>
</protein>
<evidence type="ECO:0000313" key="10">
    <source>
        <dbReference type="EMBL" id="CAK9152827.1"/>
    </source>
</evidence>
<dbReference type="InterPro" id="IPR004827">
    <property type="entry name" value="bZIP"/>
</dbReference>
<dbReference type="CDD" id="cd14702">
    <property type="entry name" value="bZIP_plant_GBF1"/>
    <property type="match status" value="1"/>
</dbReference>
<gene>
    <name evidence="9" type="ORF">ILEXP_LOCUS13466</name>
    <name evidence="10" type="ORF">ILEXP_LOCUS21059</name>
</gene>
<reference evidence="9 11" key="1">
    <citation type="submission" date="2024-02" db="EMBL/GenBank/DDBJ databases">
        <authorList>
            <person name="Vignale AGUSTIN F."/>
            <person name="Sosa J E."/>
            <person name="Modenutti C."/>
        </authorList>
    </citation>
    <scope>NUCLEOTIDE SEQUENCE [LARGE SCALE GENOMIC DNA]</scope>
</reference>
<feature type="domain" description="BZIP" evidence="8">
    <location>
        <begin position="21"/>
        <end position="84"/>
    </location>
</feature>
<feature type="compositionally biased region" description="Basic and acidic residues" evidence="7">
    <location>
        <begin position="33"/>
        <end position="51"/>
    </location>
</feature>
<dbReference type="SUPFAM" id="SSF57959">
    <property type="entry name" value="Leucine zipper domain"/>
    <property type="match status" value="1"/>
</dbReference>
<keyword evidence="11" id="KW-1185">Reference proteome</keyword>
<feature type="coiled-coil region" evidence="6">
    <location>
        <begin position="74"/>
        <end position="101"/>
    </location>
</feature>
<dbReference type="EMBL" id="CAUOFW020002301">
    <property type="protein sequence ID" value="CAK9152827.1"/>
    <property type="molecule type" value="Genomic_DNA"/>
</dbReference>
<keyword evidence="2" id="KW-0805">Transcription regulation</keyword>
<keyword evidence="5" id="KW-0539">Nucleus</keyword>
<dbReference type="GO" id="GO:0046982">
    <property type="term" value="F:protein heterodimerization activity"/>
    <property type="evidence" value="ECO:0007669"/>
    <property type="project" value="UniProtKB-ARBA"/>
</dbReference>
<evidence type="ECO:0000256" key="1">
    <source>
        <dbReference type="ARBA" id="ARBA00004123"/>
    </source>
</evidence>
<keyword evidence="4" id="KW-0804">Transcription</keyword>
<evidence type="ECO:0000256" key="3">
    <source>
        <dbReference type="ARBA" id="ARBA00023125"/>
    </source>
</evidence>
<comment type="caution">
    <text evidence="9">The sequence shown here is derived from an EMBL/GenBank/DDBJ whole genome shotgun (WGS) entry which is preliminary data.</text>
</comment>
<evidence type="ECO:0000256" key="5">
    <source>
        <dbReference type="ARBA" id="ARBA00023242"/>
    </source>
</evidence>
<dbReference type="PANTHER" id="PTHR45764:SF31">
    <property type="entry name" value="BASIC LEUCINE ZIPPER 1"/>
    <property type="match status" value="1"/>
</dbReference>
<organism evidence="9 11">
    <name type="scientific">Ilex paraguariensis</name>
    <name type="common">yerba mate</name>
    <dbReference type="NCBI Taxonomy" id="185542"/>
    <lineage>
        <taxon>Eukaryota</taxon>
        <taxon>Viridiplantae</taxon>
        <taxon>Streptophyta</taxon>
        <taxon>Embryophyta</taxon>
        <taxon>Tracheophyta</taxon>
        <taxon>Spermatophyta</taxon>
        <taxon>Magnoliopsida</taxon>
        <taxon>eudicotyledons</taxon>
        <taxon>Gunneridae</taxon>
        <taxon>Pentapetalae</taxon>
        <taxon>asterids</taxon>
        <taxon>campanulids</taxon>
        <taxon>Aquifoliales</taxon>
        <taxon>Aquifoliaceae</taxon>
        <taxon>Ilex</taxon>
    </lineage>
</organism>
<evidence type="ECO:0000259" key="8">
    <source>
        <dbReference type="PROSITE" id="PS50217"/>
    </source>
</evidence>
<dbReference type="EMBL" id="CAUOFW020001502">
    <property type="protein sequence ID" value="CAK9145646.1"/>
    <property type="molecule type" value="Genomic_DNA"/>
</dbReference>
<dbReference type="SMART" id="SM00338">
    <property type="entry name" value="BRLZ"/>
    <property type="match status" value="1"/>
</dbReference>
<evidence type="ECO:0000256" key="4">
    <source>
        <dbReference type="ARBA" id="ARBA00023163"/>
    </source>
</evidence>
<feature type="region of interest" description="Disordered" evidence="7">
    <location>
        <begin position="1"/>
        <end position="54"/>
    </location>
</feature>
<dbReference type="AlphaFoldDB" id="A0ABC8RNB4"/>
<dbReference type="PROSITE" id="PS50217">
    <property type="entry name" value="BZIP"/>
    <property type="match status" value="1"/>
</dbReference>
<dbReference type="Pfam" id="PF07716">
    <property type="entry name" value="bZIP_2"/>
    <property type="match status" value="1"/>
</dbReference>
<dbReference type="InterPro" id="IPR045314">
    <property type="entry name" value="bZIP_plant_GBF1"/>
</dbReference>
<dbReference type="PROSITE" id="PS00036">
    <property type="entry name" value="BZIP_BASIC"/>
    <property type="match status" value="1"/>
</dbReference>
<proteinExistence type="predicted"/>
<evidence type="ECO:0000313" key="9">
    <source>
        <dbReference type="EMBL" id="CAK9145646.1"/>
    </source>
</evidence>
<dbReference type="GO" id="GO:0005634">
    <property type="term" value="C:nucleus"/>
    <property type="evidence" value="ECO:0007669"/>
    <property type="project" value="UniProtKB-SubCell"/>
</dbReference>
<sequence>MSSGKRSGSISGEEERYAVMDEKKRRRMISNRESARRSRMKREQHMKDLNDRIMNGTIKRNGFIQKINEVSEQFAVVESENMILRAQREELRQRLEIAEMVTGYVCESSGNAMDIPPQAQGQDFWLRPWQPHVQGLPMMTSAGISPF</sequence>
<evidence type="ECO:0000256" key="6">
    <source>
        <dbReference type="SAM" id="Coils"/>
    </source>
</evidence>
<dbReference type="InterPro" id="IPR046347">
    <property type="entry name" value="bZIP_sf"/>
</dbReference>
<dbReference type="GO" id="GO:0003677">
    <property type="term" value="F:DNA binding"/>
    <property type="evidence" value="ECO:0007669"/>
    <property type="project" value="UniProtKB-KW"/>
</dbReference>
<dbReference type="Proteomes" id="UP001642360">
    <property type="component" value="Unassembled WGS sequence"/>
</dbReference>
<dbReference type="Gene3D" id="1.20.5.170">
    <property type="match status" value="1"/>
</dbReference>
<feature type="compositionally biased region" description="Basic and acidic residues" evidence="7">
    <location>
        <begin position="13"/>
        <end position="23"/>
    </location>
</feature>
<evidence type="ECO:0000256" key="7">
    <source>
        <dbReference type="SAM" id="MobiDB-lite"/>
    </source>
</evidence>
<comment type="subcellular location">
    <subcellularLocation>
        <location evidence="1">Nucleus</location>
    </subcellularLocation>
</comment>